<organism evidence="1 2">
    <name type="scientific">Kipferlia bialata</name>
    <dbReference type="NCBI Taxonomy" id="797122"/>
    <lineage>
        <taxon>Eukaryota</taxon>
        <taxon>Metamonada</taxon>
        <taxon>Carpediemonas-like organisms</taxon>
        <taxon>Kipferlia</taxon>
    </lineage>
</organism>
<sequence length="18" mass="2259">MCRTWYNGQHAWFSPMRS</sequence>
<proteinExistence type="predicted"/>
<reference evidence="1 2" key="1">
    <citation type="journal article" date="2018" name="PLoS ONE">
        <title>The draft genome of Kipferlia bialata reveals reductive genome evolution in fornicate parasites.</title>
        <authorList>
            <person name="Tanifuji G."/>
            <person name="Takabayashi S."/>
            <person name="Kume K."/>
            <person name="Takagi M."/>
            <person name="Nakayama T."/>
            <person name="Kamikawa R."/>
            <person name="Inagaki Y."/>
            <person name="Hashimoto T."/>
        </authorList>
    </citation>
    <scope>NUCLEOTIDE SEQUENCE [LARGE SCALE GENOMIC DNA]</scope>
    <source>
        <strain evidence="1">NY0173</strain>
    </source>
</reference>
<gene>
    <name evidence="1" type="ORF">KIPB_013442</name>
</gene>
<evidence type="ECO:0000313" key="2">
    <source>
        <dbReference type="Proteomes" id="UP000265618"/>
    </source>
</evidence>
<comment type="caution">
    <text evidence="1">The sequence shown here is derived from an EMBL/GenBank/DDBJ whole genome shotgun (WGS) entry which is preliminary data.</text>
</comment>
<evidence type="ECO:0000313" key="1">
    <source>
        <dbReference type="EMBL" id="GCA64169.1"/>
    </source>
</evidence>
<dbReference type="Proteomes" id="UP000265618">
    <property type="component" value="Unassembled WGS sequence"/>
</dbReference>
<dbReference type="AlphaFoldDB" id="A0A391P153"/>
<dbReference type="EMBL" id="BDIP01006384">
    <property type="protein sequence ID" value="GCA64169.1"/>
    <property type="molecule type" value="Genomic_DNA"/>
</dbReference>
<name>A0A391P153_9EUKA</name>
<feature type="non-terminal residue" evidence="1">
    <location>
        <position position="18"/>
    </location>
</feature>
<accession>A0A391P153</accession>
<keyword evidence="2" id="KW-1185">Reference proteome</keyword>
<protein>
    <submittedName>
        <fullName evidence="1">Uncharacterized protein</fullName>
    </submittedName>
</protein>